<sequence>MGCEHCSARTLVGRACAILANRAIHRGVIDRRVPGEPRIRQRDQTAVGVDRTAIEGVCGRAEPIVGEVAVGHRDRSRDRFDQAGRDEHCTTTGCNVVPEHTVLADDLCGRHATAITVAGPIAQRDVLERDGQAGGIEDLMTTRRIGFNLLTVDDHAGVQGHLGRRGGLVGRRVVLTEDGEVVLRRRHHDGGLAIGAGTHMDDVVGNGTSHCVGDRGVGGGYTRATVTFDVHAVGSARRLVFVGPGIALGALRAGHATFVNAHCASTRKIRRNGVEGNTASAGGNDGIERETGKDSGGHQVRAPEWERIWHHKSERFHRRRLSGATAIRGEVASAVGEFPCIAGTTQGNAITVHIGKDRVRDGRCRCTRCTRGTETRHPDRRAIERAVAVERRVQDVECAGAQMDRSTGAVTMVRYEAGVGHLHRAAVRVDPSTGSCEVDEHGRALQAHSAAGAHGSDATPDRGLLRRKKLHRKRCGEIAEAVERHRRVHQYNPAKRCRADDGTAKTLVGAVETKGRAGGFDVWCVDGASRPGGSVVSEDGVGCVHAAGGEDRTAACHRVVCVELRAGQCNIRVESHGNPALAEPGSRGGLNVSGVHSSTMNGRLIPGEGRVLDHDQRTRGIDGAAVNGTPMCQLNGVERERRHGRSNGDQPMARRAGIDIVLQRVDVGLQLRPGSRV</sequence>
<gene>
    <name evidence="2" type="ORF">UFOPK3376_01301</name>
</gene>
<proteinExistence type="predicted"/>
<dbReference type="AlphaFoldDB" id="A0A6J7EBS7"/>
<dbReference type="EMBL" id="CAFBLP010000027">
    <property type="protein sequence ID" value="CAB4878765.1"/>
    <property type="molecule type" value="Genomic_DNA"/>
</dbReference>
<evidence type="ECO:0000256" key="1">
    <source>
        <dbReference type="SAM" id="MobiDB-lite"/>
    </source>
</evidence>
<evidence type="ECO:0000313" key="2">
    <source>
        <dbReference type="EMBL" id="CAB4878765.1"/>
    </source>
</evidence>
<feature type="compositionally biased region" description="Low complexity" evidence="1">
    <location>
        <begin position="447"/>
        <end position="456"/>
    </location>
</feature>
<name>A0A6J7EBS7_9ZZZZ</name>
<feature type="region of interest" description="Disordered" evidence="1">
    <location>
        <begin position="274"/>
        <end position="303"/>
    </location>
</feature>
<reference evidence="2" key="1">
    <citation type="submission" date="2020-05" db="EMBL/GenBank/DDBJ databases">
        <authorList>
            <person name="Chiriac C."/>
            <person name="Salcher M."/>
            <person name="Ghai R."/>
            <person name="Kavagutti S V."/>
        </authorList>
    </citation>
    <scope>NUCLEOTIDE SEQUENCE</scope>
</reference>
<feature type="region of interest" description="Disordered" evidence="1">
    <location>
        <begin position="447"/>
        <end position="466"/>
    </location>
</feature>
<organism evidence="2">
    <name type="scientific">freshwater metagenome</name>
    <dbReference type="NCBI Taxonomy" id="449393"/>
    <lineage>
        <taxon>unclassified sequences</taxon>
        <taxon>metagenomes</taxon>
        <taxon>ecological metagenomes</taxon>
    </lineage>
</organism>
<accession>A0A6J7EBS7</accession>
<feature type="compositionally biased region" description="Basic and acidic residues" evidence="1">
    <location>
        <begin position="286"/>
        <end position="303"/>
    </location>
</feature>
<protein>
    <submittedName>
        <fullName evidence="2">Unannotated protein</fullName>
    </submittedName>
</protein>